<dbReference type="Proteomes" id="UP000282760">
    <property type="component" value="Chromosome"/>
</dbReference>
<comment type="subcellular location">
    <subcellularLocation>
        <location evidence="1">Membrane</location>
        <topology evidence="1">Multi-pass membrane protein</topology>
    </subcellularLocation>
</comment>
<feature type="transmembrane region" description="Helical" evidence="6">
    <location>
        <begin position="166"/>
        <end position="188"/>
    </location>
</feature>
<evidence type="ECO:0000256" key="6">
    <source>
        <dbReference type="SAM" id="Phobius"/>
    </source>
</evidence>
<feature type="transmembrane region" description="Helical" evidence="6">
    <location>
        <begin position="79"/>
        <end position="100"/>
    </location>
</feature>
<proteinExistence type="predicted"/>
<keyword evidence="3 6" id="KW-0812">Transmembrane</keyword>
<evidence type="ECO:0000256" key="3">
    <source>
        <dbReference type="ARBA" id="ARBA00022692"/>
    </source>
</evidence>
<accession>A0A3T0JTC9</accession>
<feature type="transmembrane region" description="Helical" evidence="6">
    <location>
        <begin position="232"/>
        <end position="249"/>
    </location>
</feature>
<feature type="transmembrane region" description="Helical" evidence="6">
    <location>
        <begin position="49"/>
        <end position="72"/>
    </location>
</feature>
<dbReference type="PANTHER" id="PTHR42718:SF9">
    <property type="entry name" value="MAJOR FACILITATOR SUPERFAMILY MULTIDRUG TRANSPORTER MFSC"/>
    <property type="match status" value="1"/>
</dbReference>
<dbReference type="InterPro" id="IPR020846">
    <property type="entry name" value="MFS_dom"/>
</dbReference>
<dbReference type="PANTHER" id="PTHR42718">
    <property type="entry name" value="MAJOR FACILITATOR SUPERFAMILY MULTIDRUG TRANSPORTER MFSC"/>
    <property type="match status" value="1"/>
</dbReference>
<keyword evidence="5 6" id="KW-0472">Membrane</keyword>
<dbReference type="InterPro" id="IPR036259">
    <property type="entry name" value="MFS_trans_sf"/>
</dbReference>
<dbReference type="Gene3D" id="1.20.1250.20">
    <property type="entry name" value="MFS general substrate transporter like domains"/>
    <property type="match status" value="1"/>
</dbReference>
<gene>
    <name evidence="8" type="ORF">CT157_12030</name>
</gene>
<dbReference type="InterPro" id="IPR011701">
    <property type="entry name" value="MFS"/>
</dbReference>
<evidence type="ECO:0000259" key="7">
    <source>
        <dbReference type="PROSITE" id="PS50850"/>
    </source>
</evidence>
<evidence type="ECO:0000256" key="5">
    <source>
        <dbReference type="ARBA" id="ARBA00023136"/>
    </source>
</evidence>
<keyword evidence="4 6" id="KW-1133">Transmembrane helix</keyword>
<feature type="transmembrane region" description="Helical" evidence="6">
    <location>
        <begin position="270"/>
        <end position="294"/>
    </location>
</feature>
<sequence>MNRSAAARPSVLLMIGILLASLTEAIAGTALVLGRNDIIGDTAATPDEFAWLDIGYTGFKLIGFLTASWLLARFAPRNVIVAATLAMGLACAIAAGSTWLDLLIALRILQGFAGGTLLVAGQVLIFRSYRRQLQPALQALFAIGAVVASATLTPALQGWLVDSQSWTWIFLSVVPLALVASGLLLVTVTPTPARASQRPFDGLGVLLSATALLCFTYVLSQGERWDWFEAPRIVWLTLLGSAALLGFLGQQLLSNGKGVLDFSLFRSSDFSFAFIVSFVAGAALFGSAYLIPAFAVSVLGFTLTDAGLLLLPSGALFVGALLIAAWLMQARGVAPFATVPFGILMIMIAMWLLSGSTRESGSADMMGAILLRGLGLGFLFLSITLIAFTHLNSRNLAAGIGLFNTGRQLGGLIGVAGLQTLIEHGHAANAVILGSSVTPGSPALIERLATTGVWLTGRGMEPAAAARAATSLLGRTVSEQSLVIAFDSAFMAVTLLFAVAAPLLVAIKIGFAKHAGSNH</sequence>
<dbReference type="GO" id="GO:0022857">
    <property type="term" value="F:transmembrane transporter activity"/>
    <property type="evidence" value="ECO:0007669"/>
    <property type="project" value="InterPro"/>
</dbReference>
<keyword evidence="2" id="KW-0813">Transport</keyword>
<evidence type="ECO:0000256" key="4">
    <source>
        <dbReference type="ARBA" id="ARBA00022989"/>
    </source>
</evidence>
<dbReference type="SUPFAM" id="SSF103473">
    <property type="entry name" value="MFS general substrate transporter"/>
    <property type="match status" value="1"/>
</dbReference>
<feature type="transmembrane region" description="Helical" evidence="6">
    <location>
        <begin position="106"/>
        <end position="127"/>
    </location>
</feature>
<name>A0A3T0JTC9_PSESX</name>
<feature type="transmembrane region" description="Helical" evidence="6">
    <location>
        <begin position="482"/>
        <end position="507"/>
    </location>
</feature>
<protein>
    <submittedName>
        <fullName evidence="8">MFS transporter</fullName>
    </submittedName>
</protein>
<dbReference type="EMBL" id="CP024646">
    <property type="protein sequence ID" value="AZV26706.1"/>
    <property type="molecule type" value="Genomic_DNA"/>
</dbReference>
<evidence type="ECO:0000256" key="2">
    <source>
        <dbReference type="ARBA" id="ARBA00022448"/>
    </source>
</evidence>
<feature type="transmembrane region" description="Helical" evidence="6">
    <location>
        <begin position="139"/>
        <end position="160"/>
    </location>
</feature>
<evidence type="ECO:0000313" key="8">
    <source>
        <dbReference type="EMBL" id="AZV26706.1"/>
    </source>
</evidence>
<organism evidence="8 9">
    <name type="scientific">Pseudomonas syringae</name>
    <dbReference type="NCBI Taxonomy" id="317"/>
    <lineage>
        <taxon>Bacteria</taxon>
        <taxon>Pseudomonadati</taxon>
        <taxon>Pseudomonadota</taxon>
        <taxon>Gammaproteobacteria</taxon>
        <taxon>Pseudomonadales</taxon>
        <taxon>Pseudomonadaceae</taxon>
        <taxon>Pseudomonas</taxon>
    </lineage>
</organism>
<feature type="domain" description="Major facilitator superfamily (MFS) profile" evidence="7">
    <location>
        <begin position="9"/>
        <end position="516"/>
    </location>
</feature>
<dbReference type="GO" id="GO:0016020">
    <property type="term" value="C:membrane"/>
    <property type="evidence" value="ECO:0007669"/>
    <property type="project" value="UniProtKB-SubCell"/>
</dbReference>
<feature type="transmembrane region" description="Helical" evidence="6">
    <location>
        <begin position="334"/>
        <end position="353"/>
    </location>
</feature>
<dbReference type="AlphaFoldDB" id="A0A3T0JTC9"/>
<feature type="transmembrane region" description="Helical" evidence="6">
    <location>
        <begin position="306"/>
        <end position="327"/>
    </location>
</feature>
<dbReference type="Pfam" id="PF07690">
    <property type="entry name" value="MFS_1"/>
    <property type="match status" value="1"/>
</dbReference>
<evidence type="ECO:0000256" key="1">
    <source>
        <dbReference type="ARBA" id="ARBA00004141"/>
    </source>
</evidence>
<reference evidence="8 9" key="1">
    <citation type="submission" date="2017-11" db="EMBL/GenBank/DDBJ databases">
        <title>Effect of PGPRs.</title>
        <authorList>
            <person name="Oliva R."/>
            <person name="Nong J."/>
            <person name="Roman V."/>
        </authorList>
    </citation>
    <scope>NUCLEOTIDE SEQUENCE [LARGE SCALE GENOMIC DNA]</scope>
    <source>
        <strain evidence="8">Inb918</strain>
    </source>
</reference>
<feature type="transmembrane region" description="Helical" evidence="6">
    <location>
        <begin position="365"/>
        <end position="388"/>
    </location>
</feature>
<evidence type="ECO:0000313" key="9">
    <source>
        <dbReference type="Proteomes" id="UP000282760"/>
    </source>
</evidence>
<dbReference type="PROSITE" id="PS50850">
    <property type="entry name" value="MFS"/>
    <property type="match status" value="1"/>
</dbReference>